<dbReference type="AlphaFoldDB" id="A0A5P8KB36"/>
<dbReference type="SUPFAM" id="SSF56801">
    <property type="entry name" value="Acetyl-CoA synthetase-like"/>
    <property type="match status" value="1"/>
</dbReference>
<dbReference type="InterPro" id="IPR042099">
    <property type="entry name" value="ANL_N_sf"/>
</dbReference>
<dbReference type="PANTHER" id="PTHR43845:SF1">
    <property type="entry name" value="BLR5969 PROTEIN"/>
    <property type="match status" value="1"/>
</dbReference>
<dbReference type="EMBL" id="CP045096">
    <property type="protein sequence ID" value="QFR00466.1"/>
    <property type="molecule type" value="Genomic_DNA"/>
</dbReference>
<reference evidence="1 2" key="1">
    <citation type="submission" date="2019-10" db="EMBL/GenBank/DDBJ databases">
        <title>Streptomyces sp. strain GY16 isolated from leaves of Broussonetia papyrifera.</title>
        <authorList>
            <person name="Mo P."/>
        </authorList>
    </citation>
    <scope>NUCLEOTIDE SEQUENCE [LARGE SCALE GENOMIC DNA]</scope>
    <source>
        <strain evidence="1 2">GY16</strain>
    </source>
</reference>
<dbReference type="PANTHER" id="PTHR43845">
    <property type="entry name" value="BLR5969 PROTEIN"/>
    <property type="match status" value="1"/>
</dbReference>
<gene>
    <name evidence="1" type="ORF">F9278_34640</name>
</gene>
<evidence type="ECO:0000313" key="2">
    <source>
        <dbReference type="Proteomes" id="UP000327294"/>
    </source>
</evidence>
<sequence>MFTHYHPDSVRLTAELHDMFDDFSRGNWSADSLESHQVLRIREVLSYVRTHSPFYRERLAGLTEQTIAGLRLDDLPRVPFTTKDDLRTAQFDMLSLPVSEAWVFYETTGTTGVPTPCPRTESDSIHNNTVLTSYYRDVFAAHGEKLVIGISGPSELHATGDTFGDVCRDLGHAVAKMWPHSPVIGFDRALEVMRLLPVNGLFCTPGMAMRLAEKATEAGLDPRTDFSLDVLMMTGELMSPSLLANIGSLWGAEARNALYASQEASVLAAVTSDGALRTAPLINHYEVIDPDTGQAVRPDADGARHGELVVTNLYTGAKPLIRYRTGDLVRMTDPEPGAAVPAPRLEALGRVRDRLDLNGRLVNGYDLENLLLRRFHGYQDYQITVTRDDSGQDLLALTLKADPAHVRDDVEQAVEDCREVLGIPLTVGFGTPGPITSTGAMVSWKAARVVDLRARVSTENRSAERIAATRT</sequence>
<evidence type="ECO:0000313" key="1">
    <source>
        <dbReference type="EMBL" id="QFR00466.1"/>
    </source>
</evidence>
<accession>A0A5P8KB36</accession>
<dbReference type="Proteomes" id="UP000327294">
    <property type="component" value="Chromosome"/>
</dbReference>
<keyword evidence="1" id="KW-0436">Ligase</keyword>
<protein>
    <submittedName>
        <fullName evidence="1">Phenylacetate--CoA ligase family protein</fullName>
    </submittedName>
</protein>
<dbReference type="GO" id="GO:0016874">
    <property type="term" value="F:ligase activity"/>
    <property type="evidence" value="ECO:0007669"/>
    <property type="project" value="UniProtKB-KW"/>
</dbReference>
<organism evidence="1 2">
    <name type="scientific">Streptomyces phaeolivaceus</name>
    <dbReference type="NCBI Taxonomy" id="2653200"/>
    <lineage>
        <taxon>Bacteria</taxon>
        <taxon>Bacillati</taxon>
        <taxon>Actinomycetota</taxon>
        <taxon>Actinomycetes</taxon>
        <taxon>Kitasatosporales</taxon>
        <taxon>Streptomycetaceae</taxon>
        <taxon>Streptomyces</taxon>
    </lineage>
</organism>
<name>A0A5P8KB36_9ACTN</name>
<dbReference type="Gene3D" id="3.40.50.12780">
    <property type="entry name" value="N-terminal domain of ligase-like"/>
    <property type="match status" value="1"/>
</dbReference>
<proteinExistence type="predicted"/>
<keyword evidence="2" id="KW-1185">Reference proteome</keyword>
<dbReference type="KEGG" id="sphv:F9278_34640"/>